<protein>
    <submittedName>
        <fullName evidence="2">Uncharacterized protein</fullName>
    </submittedName>
</protein>
<organism evidence="2 3">
    <name type="scientific">Salibacterium lacus</name>
    <dbReference type="NCBI Taxonomy" id="1898109"/>
    <lineage>
        <taxon>Bacteria</taxon>
        <taxon>Bacillati</taxon>
        <taxon>Bacillota</taxon>
        <taxon>Bacilli</taxon>
        <taxon>Bacillales</taxon>
        <taxon>Bacillaceae</taxon>
    </lineage>
</organism>
<keyword evidence="3" id="KW-1185">Reference proteome</keyword>
<accession>A0ABW5T3V7</accession>
<name>A0ABW5T3V7_9BACI</name>
<comment type="caution">
    <text evidence="2">The sequence shown here is derived from an EMBL/GenBank/DDBJ whole genome shotgun (WGS) entry which is preliminary data.</text>
</comment>
<feature type="transmembrane region" description="Helical" evidence="1">
    <location>
        <begin position="38"/>
        <end position="58"/>
    </location>
</feature>
<evidence type="ECO:0000313" key="2">
    <source>
        <dbReference type="EMBL" id="MFD2705847.1"/>
    </source>
</evidence>
<evidence type="ECO:0000313" key="3">
    <source>
        <dbReference type="Proteomes" id="UP001597520"/>
    </source>
</evidence>
<dbReference type="Proteomes" id="UP001597520">
    <property type="component" value="Unassembled WGS sequence"/>
</dbReference>
<feature type="transmembrane region" description="Helical" evidence="1">
    <location>
        <begin position="12"/>
        <end position="32"/>
    </location>
</feature>
<dbReference type="EMBL" id="JBHUML010000002">
    <property type="protein sequence ID" value="MFD2705847.1"/>
    <property type="molecule type" value="Genomic_DNA"/>
</dbReference>
<gene>
    <name evidence="2" type="ORF">ACFSUB_10215</name>
</gene>
<keyword evidence="1" id="KW-0472">Membrane</keyword>
<proteinExistence type="predicted"/>
<sequence length="93" mass="10445">MMRKRITGVVSVGIPLLLLFLILNFFSGLIPMDNMQGLPVILPIFLCPIGAVIGFVSYRLYKDKWSLIGIVFNIVMFLFPILYHVIGTVIFGV</sequence>
<dbReference type="RefSeq" id="WP_380713074.1">
    <property type="nucleotide sequence ID" value="NZ_JBHUML010000002.1"/>
</dbReference>
<evidence type="ECO:0000256" key="1">
    <source>
        <dbReference type="SAM" id="Phobius"/>
    </source>
</evidence>
<keyword evidence="1" id="KW-0812">Transmembrane</keyword>
<reference evidence="3" key="1">
    <citation type="journal article" date="2019" name="Int. J. Syst. Evol. Microbiol.">
        <title>The Global Catalogue of Microorganisms (GCM) 10K type strain sequencing project: providing services to taxonomists for standard genome sequencing and annotation.</title>
        <authorList>
            <consortium name="The Broad Institute Genomics Platform"/>
            <consortium name="The Broad Institute Genome Sequencing Center for Infectious Disease"/>
            <person name="Wu L."/>
            <person name="Ma J."/>
        </authorList>
    </citation>
    <scope>NUCLEOTIDE SEQUENCE [LARGE SCALE GENOMIC DNA]</scope>
    <source>
        <strain evidence="3">KCTC 33792</strain>
    </source>
</reference>
<keyword evidence="1" id="KW-1133">Transmembrane helix</keyword>
<feature type="transmembrane region" description="Helical" evidence="1">
    <location>
        <begin position="70"/>
        <end position="91"/>
    </location>
</feature>